<gene>
    <name evidence="2" type="ORF">CBM15_01935</name>
</gene>
<evidence type="ECO:0000313" key="2">
    <source>
        <dbReference type="EMBL" id="OUZ40653.1"/>
    </source>
</evidence>
<keyword evidence="1" id="KW-1133">Transmembrane helix</keyword>
<evidence type="ECO:0000313" key="3">
    <source>
        <dbReference type="Proteomes" id="UP000196594"/>
    </source>
</evidence>
<keyword evidence="3" id="KW-1185">Reference proteome</keyword>
<keyword evidence="1" id="KW-0812">Transmembrane</keyword>
<organism evidence="2 3">
    <name type="scientific">Solibacillus kalamii</name>
    <dbReference type="NCBI Taxonomy" id="1748298"/>
    <lineage>
        <taxon>Bacteria</taxon>
        <taxon>Bacillati</taxon>
        <taxon>Bacillota</taxon>
        <taxon>Bacilli</taxon>
        <taxon>Bacillales</taxon>
        <taxon>Caryophanaceae</taxon>
        <taxon>Solibacillus</taxon>
    </lineage>
</organism>
<sequence length="92" mass="10601">MLHTIANCLKEAIAIGIWLYPTIFVVILLCFIGYYLTVRVGHNIEDSGQERDSEVPEEIQEHPFLLNPIILSYAVFGTFTGIIIFYYWARGY</sequence>
<dbReference type="EMBL" id="NHNT01000001">
    <property type="protein sequence ID" value="OUZ40653.1"/>
    <property type="molecule type" value="Genomic_DNA"/>
</dbReference>
<protein>
    <recommendedName>
        <fullName evidence="4">Short-chain dehydrogenase</fullName>
    </recommendedName>
</protein>
<feature type="transmembrane region" description="Helical" evidence="1">
    <location>
        <begin position="12"/>
        <end position="36"/>
    </location>
</feature>
<dbReference type="Proteomes" id="UP000196594">
    <property type="component" value="Unassembled WGS sequence"/>
</dbReference>
<name>A0ABX3ZLN9_9BACL</name>
<proteinExistence type="predicted"/>
<keyword evidence="1" id="KW-0472">Membrane</keyword>
<dbReference type="RefSeq" id="WP_008403499.1">
    <property type="nucleotide sequence ID" value="NZ_JAFBEY010000002.1"/>
</dbReference>
<accession>A0ABX3ZLN9</accession>
<comment type="caution">
    <text evidence="2">The sequence shown here is derived from an EMBL/GenBank/DDBJ whole genome shotgun (WGS) entry which is preliminary data.</text>
</comment>
<evidence type="ECO:0008006" key="4">
    <source>
        <dbReference type="Google" id="ProtNLM"/>
    </source>
</evidence>
<evidence type="ECO:0000256" key="1">
    <source>
        <dbReference type="SAM" id="Phobius"/>
    </source>
</evidence>
<feature type="transmembrane region" description="Helical" evidence="1">
    <location>
        <begin position="70"/>
        <end position="89"/>
    </location>
</feature>
<reference evidence="2 3" key="1">
    <citation type="journal article" date="2017" name="Int. J. Syst. Evol. Microbiol.">
        <title>Solibacillus kalamii sp. nov., isolated from a high-efficiency particulate arrestance filter system used in the International Space Station.</title>
        <authorList>
            <person name="Checinska Sielaff A."/>
            <person name="Kumar R.M."/>
            <person name="Pal D."/>
            <person name="Mayilraj S."/>
            <person name="Venkateswaran K."/>
        </authorList>
    </citation>
    <scope>NUCLEOTIDE SEQUENCE [LARGE SCALE GENOMIC DNA]</scope>
    <source>
        <strain evidence="2 3">ISSFR-015</strain>
    </source>
</reference>